<gene>
    <name evidence="9" type="primary">LOC110978610</name>
</gene>
<feature type="compositionally biased region" description="Polar residues" evidence="6">
    <location>
        <begin position="1399"/>
        <end position="1409"/>
    </location>
</feature>
<dbReference type="Gene3D" id="2.30.30.40">
    <property type="entry name" value="SH3 Domains"/>
    <property type="match status" value="1"/>
</dbReference>
<dbReference type="GO" id="GO:0036064">
    <property type="term" value="C:ciliary basal body"/>
    <property type="evidence" value="ECO:0007669"/>
    <property type="project" value="TreeGrafter"/>
</dbReference>
<dbReference type="Proteomes" id="UP000694845">
    <property type="component" value="Unplaced"/>
</dbReference>
<feature type="region of interest" description="Disordered" evidence="6">
    <location>
        <begin position="1"/>
        <end position="274"/>
    </location>
</feature>
<dbReference type="PROSITE" id="PS50082">
    <property type="entry name" value="WD_REPEATS_2"/>
    <property type="match status" value="4"/>
</dbReference>
<name>A0A8B7Y874_ACAPL</name>
<feature type="repeat" description="WD" evidence="5">
    <location>
        <begin position="621"/>
        <end position="663"/>
    </location>
</feature>
<dbReference type="OrthoDB" id="2096344at2759"/>
<dbReference type="InterPro" id="IPR052803">
    <property type="entry name" value="Cilium-Associated_Jouberin"/>
</dbReference>
<organism evidence="8 9">
    <name type="scientific">Acanthaster planci</name>
    <name type="common">Crown-of-thorns starfish</name>
    <dbReference type="NCBI Taxonomy" id="133434"/>
    <lineage>
        <taxon>Eukaryota</taxon>
        <taxon>Metazoa</taxon>
        <taxon>Echinodermata</taxon>
        <taxon>Eleutherozoa</taxon>
        <taxon>Asterozoa</taxon>
        <taxon>Asteroidea</taxon>
        <taxon>Valvatacea</taxon>
        <taxon>Valvatida</taxon>
        <taxon>Acanthasteridae</taxon>
        <taxon>Acanthaster</taxon>
    </lineage>
</organism>
<dbReference type="OMA" id="ACACQDK"/>
<feature type="compositionally biased region" description="Polar residues" evidence="6">
    <location>
        <begin position="1417"/>
        <end position="1428"/>
    </location>
</feature>
<dbReference type="PANTHER" id="PTHR44499">
    <property type="entry name" value="JOUBERIN"/>
    <property type="match status" value="1"/>
</dbReference>
<proteinExistence type="predicted"/>
<dbReference type="InterPro" id="IPR036028">
    <property type="entry name" value="SH3-like_dom_sf"/>
</dbReference>
<evidence type="ECO:0000256" key="5">
    <source>
        <dbReference type="PROSITE-ProRule" id="PRU00221"/>
    </source>
</evidence>
<dbReference type="Pfam" id="PF00018">
    <property type="entry name" value="SH3_1"/>
    <property type="match status" value="1"/>
</dbReference>
<keyword evidence="2 5" id="KW-0853">WD repeat</keyword>
<dbReference type="PROSITE" id="PS50294">
    <property type="entry name" value="WD_REPEATS_REGION"/>
    <property type="match status" value="2"/>
</dbReference>
<dbReference type="Pfam" id="PF00400">
    <property type="entry name" value="WD40"/>
    <property type="match status" value="3"/>
</dbReference>
<dbReference type="SUPFAM" id="SSF50978">
    <property type="entry name" value="WD40 repeat-like"/>
    <property type="match status" value="1"/>
</dbReference>
<dbReference type="PROSITE" id="PS00678">
    <property type="entry name" value="WD_REPEATS_1"/>
    <property type="match status" value="1"/>
</dbReference>
<evidence type="ECO:0000259" key="7">
    <source>
        <dbReference type="PROSITE" id="PS50002"/>
    </source>
</evidence>
<evidence type="ECO:0000256" key="1">
    <source>
        <dbReference type="ARBA" id="ARBA00022443"/>
    </source>
</evidence>
<dbReference type="GeneID" id="110978610"/>
<dbReference type="SMART" id="SM00320">
    <property type="entry name" value="WD40"/>
    <property type="match status" value="7"/>
</dbReference>
<evidence type="ECO:0000256" key="3">
    <source>
        <dbReference type="ARBA" id="ARBA00022737"/>
    </source>
</evidence>
<feature type="compositionally biased region" description="Basic residues" evidence="6">
    <location>
        <begin position="253"/>
        <end position="264"/>
    </location>
</feature>
<dbReference type="PRINTS" id="PR00452">
    <property type="entry name" value="SH3DOMAIN"/>
</dbReference>
<dbReference type="InterPro" id="IPR001452">
    <property type="entry name" value="SH3_domain"/>
</dbReference>
<dbReference type="InterPro" id="IPR036322">
    <property type="entry name" value="WD40_repeat_dom_sf"/>
</dbReference>
<dbReference type="KEGG" id="aplc:110978610"/>
<feature type="repeat" description="WD" evidence="5">
    <location>
        <begin position="819"/>
        <end position="844"/>
    </location>
</feature>
<feature type="compositionally biased region" description="Polar residues" evidence="6">
    <location>
        <begin position="26"/>
        <end position="38"/>
    </location>
</feature>
<dbReference type="GO" id="GO:0044458">
    <property type="term" value="P:motile cilium assembly"/>
    <property type="evidence" value="ECO:0007669"/>
    <property type="project" value="TreeGrafter"/>
</dbReference>
<dbReference type="InterPro" id="IPR015943">
    <property type="entry name" value="WD40/YVTN_repeat-like_dom_sf"/>
</dbReference>
<dbReference type="Gene3D" id="2.130.10.10">
    <property type="entry name" value="YVTN repeat-like/Quinoprotein amine dehydrogenase"/>
    <property type="match status" value="1"/>
</dbReference>
<feature type="repeat" description="WD" evidence="5">
    <location>
        <begin position="578"/>
        <end position="619"/>
    </location>
</feature>
<dbReference type="SMART" id="SM00326">
    <property type="entry name" value="SH3"/>
    <property type="match status" value="1"/>
</dbReference>
<dbReference type="RefSeq" id="XP_022089428.1">
    <property type="nucleotide sequence ID" value="XM_022233736.1"/>
</dbReference>
<dbReference type="CTD" id="54806"/>
<reference evidence="9" key="1">
    <citation type="submission" date="2025-08" db="UniProtKB">
        <authorList>
            <consortium name="RefSeq"/>
        </authorList>
    </citation>
    <scope>IDENTIFICATION</scope>
</reference>
<evidence type="ECO:0000313" key="8">
    <source>
        <dbReference type="Proteomes" id="UP000694845"/>
    </source>
</evidence>
<feature type="repeat" description="WD" evidence="5">
    <location>
        <begin position="668"/>
        <end position="700"/>
    </location>
</feature>
<sequence length="1455" mass="162818">MMDAKGKVKKKSRKLPKSEDDDEGSPSPQSDQNPTNEASFDKLLRAAMKQTTDEKRKSGKKKGKRTKSETTDAMLESLKQGADLRKDTDPSEDPSILANTYDGSDSPRFHKNLTNEKGRKPPPKKGMENKGFIDDEDKDAQADSPKKTKKKKKKADASDIMDSGPLTMQELEDTPKKVRRKKKLATQQENDKDSEKTEQQQTGDEADGGDLGKEITEEGIEENEKAAGKKKKKKTASKDDKPDADENEGAKDNKKKTKKKRKRQPKDDGRVFGVNVHRSDRLKTDLYIAHPLVRVHIIDMDTGTYFKKSKLDRAVTSYYENQNDKVDYILPVLTQPFDFKKRKSIIPCWDEQLIFNESYNYLIQSDESAPKAIIFFEILDFVSMNITSTKSKMLKGEGGWHRIAWAFLKVVGANGIPNTDKKVRLQLFYPPFSYKGKPGQLDVYQWWQNISRQPYPSTLYVTVKAVKTPDKVEPAVRSLYATQEEQGRMSFSDLKKSINWGTKQAMGKEKPLTNWTRLPGQMCRIPNKLSLALAGDKKGCFVLKFSPSGRFLACGCKDREGYPVLVYEIPSGRFKCQFPGHYSLIYDISWAANDNEILTASSDGTARIWNLETPDSAAEKVFPHPAFVYTAKFHPQADHLVVSGGYDHVVRVWSKKNDSQTAELLQELDGHKGFVNCLCFSRDGKTMFSGDSVGVIIKWNAAVMAKAATSDRQVKFGSTSDSLESTGARPKELEQKLTGILKQRGAPDRWSVEKVINEKELEGVTINSLEVHPSGRRLLIHGRDNNLRMMDLRLFTVMQRYLGALNFREHVRSTMTECGSFVISGSEDQQAYVWNTDTGDQIAVYSNLGYKYPVMAVTYHPYEHMVAFCSRGEGHPIKVYVYDAKVARLDLGLKSASGAKEKEEVGPGVAKAEESLLNLLEAKRDLKDELDTTKTLRMERVKAKLATVMAFKKLAKGNQENAQEQQLQQSMLGNSFVLPPGGATPMQQTLSTWGSTFDASMFKPQLTMSYQNQLVGPQMPTPTPAQLDSPGVSSFLANQSVRGVRSLGLSMGGTGWTPPRAYFPRASTPSIALQATRGGTATFTFNTPSSQKNRTNLRRVVALYDYTAQRSDELNLRQGDWISVLHEDNENWWMGQLENGQQGYFPANYVADEYFEEEQEVKYLGEIPGSTGAEETDSASTTPRRRGKTKFKKDGSKMTAVVTKSGELKILSAAEDSDLDITPATSQRRRKKKTLSRELAVDLSRNGSDIADEDTTPRRQRTRTRTSSAQRRLASSFDTVDVGIPPRSHKKRSKTVDDTVLSNEDLAGSSRTTSRLSKTMSQEELLAGSEDVKQRTPKPRKKHSKTAGNTLLSSEEQNSKTNPKISKTLSREQLLSGSEDIEPRTPKPRKKRSKTSEEATLSNGNTVGSSRKPELKSASQDGYLSGSQEEVEPRTPKEKKGGKRKQKMNHTERTV</sequence>
<keyword evidence="3" id="KW-0677">Repeat</keyword>
<feature type="region of interest" description="Disordered" evidence="6">
    <location>
        <begin position="1246"/>
        <end position="1455"/>
    </location>
</feature>
<evidence type="ECO:0000256" key="6">
    <source>
        <dbReference type="SAM" id="MobiDB-lite"/>
    </source>
</evidence>
<feature type="compositionally biased region" description="Basic and acidic residues" evidence="6">
    <location>
        <begin position="210"/>
        <end position="227"/>
    </location>
</feature>
<evidence type="ECO:0000313" key="9">
    <source>
        <dbReference type="RefSeq" id="XP_022089428.1"/>
    </source>
</evidence>
<evidence type="ECO:0000256" key="2">
    <source>
        <dbReference type="ARBA" id="ARBA00022574"/>
    </source>
</evidence>
<dbReference type="FunFam" id="2.30.30.40:FF:000072">
    <property type="entry name" value="Unconventional Myosin IB"/>
    <property type="match status" value="1"/>
</dbReference>
<feature type="compositionally biased region" description="Basic and acidic residues" evidence="6">
    <location>
        <begin position="189"/>
        <end position="198"/>
    </location>
</feature>
<feature type="compositionally biased region" description="Low complexity" evidence="6">
    <location>
        <begin position="1265"/>
        <end position="1276"/>
    </location>
</feature>
<dbReference type="PANTHER" id="PTHR44499:SF1">
    <property type="entry name" value="JOUBERIN"/>
    <property type="match status" value="1"/>
</dbReference>
<feature type="region of interest" description="Disordered" evidence="6">
    <location>
        <begin position="1165"/>
        <end position="1197"/>
    </location>
</feature>
<dbReference type="InterPro" id="IPR019775">
    <property type="entry name" value="WD40_repeat_CS"/>
</dbReference>
<dbReference type="InterPro" id="IPR001680">
    <property type="entry name" value="WD40_rpt"/>
</dbReference>
<accession>A0A8B7Y874</accession>
<feature type="compositionally biased region" description="Basic and acidic residues" evidence="6">
    <location>
        <begin position="105"/>
        <end position="146"/>
    </location>
</feature>
<keyword evidence="1 4" id="KW-0728">SH3 domain</keyword>
<dbReference type="SUPFAM" id="SSF50044">
    <property type="entry name" value="SH3-domain"/>
    <property type="match status" value="1"/>
</dbReference>
<dbReference type="CDD" id="cd00200">
    <property type="entry name" value="WD40"/>
    <property type="match status" value="1"/>
</dbReference>
<evidence type="ECO:0000256" key="4">
    <source>
        <dbReference type="PROSITE-ProRule" id="PRU00192"/>
    </source>
</evidence>
<dbReference type="PROSITE" id="PS50002">
    <property type="entry name" value="SH3"/>
    <property type="match status" value="1"/>
</dbReference>
<feature type="compositionally biased region" description="Polar residues" evidence="6">
    <location>
        <begin position="1309"/>
        <end position="1322"/>
    </location>
</feature>
<protein>
    <submittedName>
        <fullName evidence="9">Jouberin-like isoform X1</fullName>
    </submittedName>
</protein>
<keyword evidence="8" id="KW-1185">Reference proteome</keyword>
<feature type="compositionally biased region" description="Basic residues" evidence="6">
    <location>
        <begin position="1335"/>
        <end position="1345"/>
    </location>
</feature>
<feature type="compositionally biased region" description="Polar residues" evidence="6">
    <location>
        <begin position="1346"/>
        <end position="1376"/>
    </location>
</feature>
<feature type="domain" description="SH3" evidence="7">
    <location>
        <begin position="1095"/>
        <end position="1155"/>
    </location>
</feature>